<feature type="transmembrane region" description="Helical" evidence="1">
    <location>
        <begin position="12"/>
        <end position="32"/>
    </location>
</feature>
<dbReference type="Proteomes" id="UP000503178">
    <property type="component" value="Chromatophore Pltd"/>
</dbReference>
<keyword evidence="5" id="KW-1185">Reference proteome</keyword>
<evidence type="ECO:0000313" key="2">
    <source>
        <dbReference type="EMBL" id="APP88613.1"/>
    </source>
</evidence>
<organism evidence="2">
    <name type="scientific">Paulinella micropora</name>
    <dbReference type="NCBI Taxonomy" id="1928728"/>
    <lineage>
        <taxon>Eukaryota</taxon>
        <taxon>Sar</taxon>
        <taxon>Rhizaria</taxon>
        <taxon>Cercozoa</taxon>
        <taxon>Imbricatea</taxon>
        <taxon>Silicofilosea</taxon>
        <taxon>Euglyphida</taxon>
        <taxon>Paulinellidae</taxon>
        <taxon>Paulinella</taxon>
    </lineage>
</organism>
<reference evidence="4 5" key="2">
    <citation type="submission" date="2019-06" db="EMBL/GenBank/DDBJ databases">
        <title>A hidden player of endosymbiotic evolution: DNA virus triggered massive gene transfer.</title>
        <authorList>
            <person name="Matsuo M."/>
            <person name="Katahata A."/>
            <person name="Tachikawa M."/>
            <person name="Minakuchi Y."/>
            <person name="Noguchi H."/>
            <person name="Toyoda A."/>
            <person name="Fujiyama A."/>
            <person name="Suzuki Y."/>
            <person name="Satoh S."/>
            <person name="Nakayama T."/>
            <person name="Kamikawa R."/>
            <person name="Nomura M."/>
            <person name="Inagaki Y."/>
            <person name="Ishida K."/>
            <person name="Obokata J."/>
        </authorList>
    </citation>
    <scope>NUCLEOTIDE SEQUENCE [LARGE SCALE GENOMIC DNA]</scope>
    <source>
        <strain evidence="4 5">MYN1</strain>
    </source>
</reference>
<keyword evidence="1" id="KW-1133">Transmembrane helix</keyword>
<reference evidence="2" key="1">
    <citation type="journal article" date="2017" name="Protist">
        <title>Diversity of the Photosynthetic Paulinella Species, with the Description of Paulinella micropora sp. nov. and the Chromatophore Genome Sequence for strain KR01.</title>
        <authorList>
            <person name="Lhee D."/>
            <person name="Yang E.C."/>
            <person name="Kim J.I."/>
            <person name="Nakayama T."/>
            <person name="Zuccarello G."/>
            <person name="Andersen R.A."/>
            <person name="Yoon H.S."/>
        </authorList>
    </citation>
    <scope>NUCLEOTIDE SEQUENCE</scope>
    <source>
        <strain evidence="3">FK01</strain>
        <strain evidence="2">KR01</strain>
    </source>
</reference>
<keyword evidence="1" id="KW-0812">Transmembrane</keyword>
<accession>A0A1L5YD27</accession>
<dbReference type="EMBL" id="KY124271">
    <property type="protein sequence ID" value="AQX45380.1"/>
    <property type="molecule type" value="Genomic_DNA"/>
</dbReference>
<proteinExistence type="predicted"/>
<evidence type="ECO:0000313" key="5">
    <source>
        <dbReference type="Proteomes" id="UP000503178"/>
    </source>
</evidence>
<evidence type="ECO:0000256" key="1">
    <source>
        <dbReference type="SAM" id="Phobius"/>
    </source>
</evidence>
<dbReference type="EMBL" id="KX897545">
    <property type="protein sequence ID" value="APP88613.1"/>
    <property type="molecule type" value="Genomic_DNA"/>
</dbReference>
<keyword evidence="1" id="KW-0472">Membrane</keyword>
<protein>
    <submittedName>
        <fullName evidence="2">Uncharacterized protein</fullName>
    </submittedName>
</protein>
<keyword evidence="2" id="KW-0934">Plastid</keyword>
<name>A0A1L5YD27_9EUKA</name>
<sequence>MKTERKTIKDKATTLLNFVSIINIIPLTLLGLDLFTKEIFHTLKPQIELALVRQLKSPLKIGVYRGLGAGGISIGSSLIGPNYRTHSTASLQGIELSIVPFTSIYRKRIVLKVRCRKTELFLHRNIRGDYFYIPNPIIRNILPFYFDIDLTFHEPVIIKVYPSHLVTYLNLKAQICVAEKQMKIQGAVNFLQKGNIKLFYQGSVDNPNFEGRIILENLNLSIASKIIRNPQFHELYGELFGDIYCYWKQQKITCLGRVNFNNSQILLISSNYRIAKQLFQILCEGNTLKINGLRWNSPRWNIDMRGKIHLYG</sequence>
<dbReference type="EMBL" id="LC490351">
    <property type="protein sequence ID" value="BBL86600.1"/>
    <property type="molecule type" value="Genomic_DNA"/>
</dbReference>
<geneLocation type="plastid" evidence="2"/>
<evidence type="ECO:0000313" key="3">
    <source>
        <dbReference type="EMBL" id="AQX45380.1"/>
    </source>
</evidence>
<evidence type="ECO:0000313" key="4">
    <source>
        <dbReference type="EMBL" id="BBL86600.1"/>
    </source>
</evidence>
<gene>
    <name evidence="4" type="primary">MYN1_Chr_776</name>
    <name evidence="2" type="ORF">PCKR_853</name>
    <name evidence="3" type="ORF">PFK_853</name>
    <name evidence="4" type="ORF">PMYN1_Chma795</name>
</gene>
<dbReference type="AlphaFoldDB" id="A0A1L5YD27"/>